<dbReference type="EMBL" id="RRYP01001410">
    <property type="protein sequence ID" value="TNV85992.1"/>
    <property type="molecule type" value="Genomic_DNA"/>
</dbReference>
<organism evidence="1 2">
    <name type="scientific">Halteria grandinella</name>
    <dbReference type="NCBI Taxonomy" id="5974"/>
    <lineage>
        <taxon>Eukaryota</taxon>
        <taxon>Sar</taxon>
        <taxon>Alveolata</taxon>
        <taxon>Ciliophora</taxon>
        <taxon>Intramacronucleata</taxon>
        <taxon>Spirotrichea</taxon>
        <taxon>Stichotrichia</taxon>
        <taxon>Sporadotrichida</taxon>
        <taxon>Halteriidae</taxon>
        <taxon>Halteria</taxon>
    </lineage>
</organism>
<comment type="caution">
    <text evidence="1">The sequence shown here is derived from an EMBL/GenBank/DDBJ whole genome shotgun (WGS) entry which is preliminary data.</text>
</comment>
<evidence type="ECO:0000313" key="1">
    <source>
        <dbReference type="EMBL" id="TNV85992.1"/>
    </source>
</evidence>
<dbReference type="Proteomes" id="UP000785679">
    <property type="component" value="Unassembled WGS sequence"/>
</dbReference>
<gene>
    <name evidence="1" type="ORF">FGO68_gene6891</name>
</gene>
<protein>
    <submittedName>
        <fullName evidence="1">Uncharacterized protein</fullName>
    </submittedName>
</protein>
<sequence>MPAFALKIFVIARRQCVGYRPQCLNCYCDFWNGALEYGEVQVHWRQYIYRNKYPKQYQPNSVKHLLVLKLFSSIDP</sequence>
<keyword evidence="2" id="KW-1185">Reference proteome</keyword>
<proteinExistence type="predicted"/>
<evidence type="ECO:0000313" key="2">
    <source>
        <dbReference type="Proteomes" id="UP000785679"/>
    </source>
</evidence>
<dbReference type="AlphaFoldDB" id="A0A8J8P2N2"/>
<reference evidence="1" key="1">
    <citation type="submission" date="2019-06" db="EMBL/GenBank/DDBJ databases">
        <authorList>
            <person name="Zheng W."/>
        </authorList>
    </citation>
    <scope>NUCLEOTIDE SEQUENCE</scope>
    <source>
        <strain evidence="1">QDHG01</strain>
    </source>
</reference>
<accession>A0A8J8P2N2</accession>
<name>A0A8J8P2N2_HALGN</name>